<dbReference type="AlphaFoldDB" id="A0A5D4R8P5"/>
<accession>A0A5D4R8P5</accession>
<evidence type="ECO:0000313" key="3">
    <source>
        <dbReference type="Proteomes" id="UP000322139"/>
    </source>
</evidence>
<name>A0A5D4R8P5_9BACI</name>
<dbReference type="EMBL" id="VTER01000009">
    <property type="protein sequence ID" value="TYS45992.1"/>
    <property type="molecule type" value="Genomic_DNA"/>
</dbReference>
<dbReference type="RefSeq" id="WP_148976082.1">
    <property type="nucleotide sequence ID" value="NZ_JBNIKT010000005.1"/>
</dbReference>
<evidence type="ECO:0000313" key="2">
    <source>
        <dbReference type="EMBL" id="TYS45992.1"/>
    </source>
</evidence>
<protein>
    <recommendedName>
        <fullName evidence="4">DUF3899 domain-containing protein</fullName>
    </recommendedName>
</protein>
<feature type="transmembrane region" description="Helical" evidence="1">
    <location>
        <begin position="7"/>
        <end position="26"/>
    </location>
</feature>
<keyword evidence="1" id="KW-0472">Membrane</keyword>
<organism evidence="2 3">
    <name type="scientific">Bacillus infantis</name>
    <dbReference type="NCBI Taxonomy" id="324767"/>
    <lineage>
        <taxon>Bacteria</taxon>
        <taxon>Bacillati</taxon>
        <taxon>Bacillota</taxon>
        <taxon>Bacilli</taxon>
        <taxon>Bacillales</taxon>
        <taxon>Bacillaceae</taxon>
        <taxon>Bacillus</taxon>
    </lineage>
</organism>
<keyword evidence="1" id="KW-1133">Transmembrane helix</keyword>
<dbReference type="Proteomes" id="UP000322139">
    <property type="component" value="Unassembled WGS sequence"/>
</dbReference>
<feature type="transmembrane region" description="Helical" evidence="1">
    <location>
        <begin position="85"/>
        <end position="106"/>
    </location>
</feature>
<sequence>MKRFAIILAASFTIQALLLFSIWHFFFSGYGLIDFSFLFSALWFAFVLFFSSTGDAWTNRVIASSFMNHRDTGHREAREMFHIRVNPLLASSLLMLAASLGISFLFS</sequence>
<feature type="transmembrane region" description="Helical" evidence="1">
    <location>
        <begin position="32"/>
        <end position="50"/>
    </location>
</feature>
<proteinExistence type="predicted"/>
<gene>
    <name evidence="2" type="ORF">FZD51_18295</name>
</gene>
<keyword evidence="1" id="KW-0812">Transmembrane</keyword>
<evidence type="ECO:0008006" key="4">
    <source>
        <dbReference type="Google" id="ProtNLM"/>
    </source>
</evidence>
<reference evidence="2 3" key="1">
    <citation type="submission" date="2019-08" db="EMBL/GenBank/DDBJ databases">
        <title>Bacillus genomes from the desert of Cuatro Cienegas, Coahuila.</title>
        <authorList>
            <person name="Olmedo-Alvarez G."/>
        </authorList>
    </citation>
    <scope>NUCLEOTIDE SEQUENCE [LARGE SCALE GENOMIC DNA]</scope>
    <source>
        <strain evidence="2 3">CH446_14T</strain>
    </source>
</reference>
<comment type="caution">
    <text evidence="2">The sequence shown here is derived from an EMBL/GenBank/DDBJ whole genome shotgun (WGS) entry which is preliminary data.</text>
</comment>
<evidence type="ECO:0000256" key="1">
    <source>
        <dbReference type="SAM" id="Phobius"/>
    </source>
</evidence>